<dbReference type="Proteomes" id="UP001595445">
    <property type="component" value="Unassembled WGS sequence"/>
</dbReference>
<evidence type="ECO:0000313" key="1">
    <source>
        <dbReference type="EMBL" id="MFC3084968.1"/>
    </source>
</evidence>
<name>A0ABV7DQZ7_9RHOB</name>
<dbReference type="RefSeq" id="WP_242070259.1">
    <property type="nucleotide sequence ID" value="NZ_JAEACP010000019.1"/>
</dbReference>
<protein>
    <recommendedName>
        <fullName evidence="3">HTH DNA binding domain-containing protein</fullName>
    </recommendedName>
</protein>
<keyword evidence="2" id="KW-1185">Reference proteome</keyword>
<dbReference type="EMBL" id="JBHRSM010000004">
    <property type="protein sequence ID" value="MFC3084968.1"/>
    <property type="molecule type" value="Genomic_DNA"/>
</dbReference>
<evidence type="ECO:0000313" key="2">
    <source>
        <dbReference type="Proteomes" id="UP001595445"/>
    </source>
</evidence>
<evidence type="ECO:0008006" key="3">
    <source>
        <dbReference type="Google" id="ProtNLM"/>
    </source>
</evidence>
<reference evidence="2" key="1">
    <citation type="journal article" date="2019" name="Int. J. Syst. Evol. Microbiol.">
        <title>The Global Catalogue of Microorganisms (GCM) 10K type strain sequencing project: providing services to taxonomists for standard genome sequencing and annotation.</title>
        <authorList>
            <consortium name="The Broad Institute Genomics Platform"/>
            <consortium name="The Broad Institute Genome Sequencing Center for Infectious Disease"/>
            <person name="Wu L."/>
            <person name="Ma J."/>
        </authorList>
    </citation>
    <scope>NUCLEOTIDE SEQUENCE [LARGE SCALE GENOMIC DNA]</scope>
    <source>
        <strain evidence="2">KCTC 62102</strain>
    </source>
</reference>
<gene>
    <name evidence="1" type="ORF">ACFOD6_02790</name>
</gene>
<comment type="caution">
    <text evidence="1">The sequence shown here is derived from an EMBL/GenBank/DDBJ whole genome shotgun (WGS) entry which is preliminary data.</text>
</comment>
<organism evidence="1 2">
    <name type="scientific">Tabrizicola soli</name>
    <dbReference type="NCBI Taxonomy" id="2185115"/>
    <lineage>
        <taxon>Bacteria</taxon>
        <taxon>Pseudomonadati</taxon>
        <taxon>Pseudomonadota</taxon>
        <taxon>Alphaproteobacteria</taxon>
        <taxon>Rhodobacterales</taxon>
        <taxon>Paracoccaceae</taxon>
        <taxon>Tabrizicola</taxon>
    </lineage>
</organism>
<dbReference type="Gene3D" id="1.10.10.10">
    <property type="entry name" value="Winged helix-like DNA-binding domain superfamily/Winged helix DNA-binding domain"/>
    <property type="match status" value="1"/>
</dbReference>
<sequence length="341" mass="35825">MSSSKPLTVDMPLDLPGPYDVGPEEAPWFLHAEPEEASPLPRAPAGGLIEAGEWRLAEAALAANLAALAFDAGRLAERLAGSGPGAVQRLAQDEAAALSWWTGDRIGAERLALWTSYRIGAAEEDGGAVIRTAWAARRLAAASPRGVRAAVADLLGAEGRGDLDLAEEVAAAIRGVEDMSAVTQGCALFHLWRSLDERQEHLRGLEAAVLGSRVAGQGRLPFLPLALTGFRALTASGRPEPRLRAWAQGAHGAVLAALMSLERLSGWRERAAAATADLSGRTPARLIAALAARPMLGAAEAEAETGASRAAVLRNLDLLVARGLVREVTGQGRFRIWATKM</sequence>
<dbReference type="InterPro" id="IPR036390">
    <property type="entry name" value="WH_DNA-bd_sf"/>
</dbReference>
<accession>A0ABV7DQZ7</accession>
<proteinExistence type="predicted"/>
<dbReference type="SUPFAM" id="SSF46785">
    <property type="entry name" value="Winged helix' DNA-binding domain"/>
    <property type="match status" value="1"/>
</dbReference>
<dbReference type="InterPro" id="IPR036388">
    <property type="entry name" value="WH-like_DNA-bd_sf"/>
</dbReference>